<dbReference type="InterPro" id="IPR036388">
    <property type="entry name" value="WH-like_DNA-bd_sf"/>
</dbReference>
<organism evidence="4 5">
    <name type="scientific">Bifidobacterium longum subsp. suis</name>
    <dbReference type="NCBI Taxonomy" id="1695"/>
    <lineage>
        <taxon>Bacteria</taxon>
        <taxon>Bacillati</taxon>
        <taxon>Actinomycetota</taxon>
        <taxon>Actinomycetes</taxon>
        <taxon>Bifidobacteriales</taxon>
        <taxon>Bifidobacteriaceae</taxon>
        <taxon>Bifidobacterium</taxon>
    </lineage>
</organism>
<dbReference type="RefSeq" id="WP_007055567.1">
    <property type="nucleotide sequence ID" value="NZ_JGZA01000024.1"/>
</dbReference>
<evidence type="ECO:0000256" key="2">
    <source>
        <dbReference type="PIRSR" id="PIRSR640198-2"/>
    </source>
</evidence>
<dbReference type="PANTHER" id="PTHR13504:SF38">
    <property type="entry name" value="FIDO DOMAIN-CONTAINING PROTEIN"/>
    <property type="match status" value="1"/>
</dbReference>
<dbReference type="PROSITE" id="PS51459">
    <property type="entry name" value="FIDO"/>
    <property type="match status" value="1"/>
</dbReference>
<dbReference type="Gene3D" id="1.10.3290.10">
    <property type="entry name" value="Fido-like domain"/>
    <property type="match status" value="1"/>
</dbReference>
<dbReference type="SUPFAM" id="SSF140931">
    <property type="entry name" value="Fic-like"/>
    <property type="match status" value="1"/>
</dbReference>
<feature type="binding site" evidence="2">
    <location>
        <begin position="239"/>
        <end position="240"/>
    </location>
    <ligand>
        <name>ATP</name>
        <dbReference type="ChEBI" id="CHEBI:30616"/>
    </ligand>
</feature>
<feature type="domain" description="Fido" evidence="3">
    <location>
        <begin position="108"/>
        <end position="266"/>
    </location>
</feature>
<accession>A0A087B9X9</accession>
<feature type="active site" evidence="1">
    <location>
        <position position="197"/>
    </location>
</feature>
<dbReference type="EMBL" id="JGZA01000024">
    <property type="protein sequence ID" value="KFI67829.1"/>
    <property type="molecule type" value="Genomic_DNA"/>
</dbReference>
<feature type="binding site" evidence="2">
    <location>
        <begin position="201"/>
        <end position="208"/>
    </location>
    <ligand>
        <name>ATP</name>
        <dbReference type="ChEBI" id="CHEBI:30616"/>
    </ligand>
</feature>
<dbReference type="Pfam" id="PF02661">
    <property type="entry name" value="Fic"/>
    <property type="match status" value="1"/>
</dbReference>
<dbReference type="Gene3D" id="1.10.10.10">
    <property type="entry name" value="Winged helix-like DNA-binding domain superfamily/Winged helix DNA-binding domain"/>
    <property type="match status" value="1"/>
</dbReference>
<comment type="caution">
    <text evidence="4">The sequence shown here is derived from an EMBL/GenBank/DDBJ whole genome shotgun (WGS) entry which is preliminary data.</text>
</comment>
<dbReference type="InterPro" id="IPR040198">
    <property type="entry name" value="Fido_containing"/>
</dbReference>
<evidence type="ECO:0000313" key="5">
    <source>
        <dbReference type="Proteomes" id="UP000029024"/>
    </source>
</evidence>
<dbReference type="InterPro" id="IPR003812">
    <property type="entry name" value="Fido"/>
</dbReference>
<evidence type="ECO:0000256" key="1">
    <source>
        <dbReference type="PIRSR" id="PIRSR640198-1"/>
    </source>
</evidence>
<dbReference type="PANTHER" id="PTHR13504">
    <property type="entry name" value="FIDO DOMAIN-CONTAINING PROTEIN DDB_G0283145"/>
    <property type="match status" value="1"/>
</dbReference>
<dbReference type="Proteomes" id="UP000029024">
    <property type="component" value="Unassembled WGS sequence"/>
</dbReference>
<name>A0A087B9X9_BIFLN</name>
<proteinExistence type="predicted"/>
<sequence length="356" mass="39544">MRSFDYIESGKTLLTPHTTSLLAAIHEAKGRQSIQTTIRPDILGTLVAVARIQSTDASNRIEGISTSDSRLNDLVSEKVTPRNRNEEEIAGYRDALSVIHESHDYIPITPNVILQLHRDLFRHTPLTFAGHFKDSDNVIIERDAHGTSTVRFAPPSALVTPELIERACSAYTQAIRDGHTDPLLAIAMFILDFICIHPFNDGNGRMSRLLTLLMLYRNGYMVGKYISIEHLIEQSKSTYYEALDASTQGWDDNANDYAPFTNYLLGIILSACKEFDERINLTAGGRAQGAPRVATKGTRIEALLDQSLVPLSKADILARMPDTSTTTIERTLKSLLDSGTIIKIGAGRSTRYVKRR</sequence>
<dbReference type="GO" id="GO:0005524">
    <property type="term" value="F:ATP binding"/>
    <property type="evidence" value="ECO:0007669"/>
    <property type="project" value="UniProtKB-KW"/>
</dbReference>
<reference evidence="4 5" key="1">
    <citation type="submission" date="2014-03" db="EMBL/GenBank/DDBJ databases">
        <title>Genomics of Bifidobacteria.</title>
        <authorList>
            <person name="Ventura M."/>
            <person name="Milani C."/>
            <person name="Lugli G.A."/>
        </authorList>
    </citation>
    <scope>NUCLEOTIDE SEQUENCE [LARGE SCALE GENOMIC DNA]</scope>
    <source>
        <strain evidence="4 5">LMG 21814</strain>
    </source>
</reference>
<protein>
    <submittedName>
        <fullName evidence="4">Fic/DOC family protein</fullName>
    </submittedName>
</protein>
<dbReference type="AlphaFoldDB" id="A0A087B9X9"/>
<evidence type="ECO:0000313" key="4">
    <source>
        <dbReference type="EMBL" id="KFI67829.1"/>
    </source>
</evidence>
<gene>
    <name evidence="4" type="ORF">BLSS_1973</name>
</gene>
<keyword evidence="2" id="KW-0547">Nucleotide-binding</keyword>
<keyword evidence="2" id="KW-0067">ATP-binding</keyword>
<dbReference type="InterPro" id="IPR036597">
    <property type="entry name" value="Fido-like_dom_sf"/>
</dbReference>
<evidence type="ECO:0000259" key="3">
    <source>
        <dbReference type="PROSITE" id="PS51459"/>
    </source>
</evidence>